<protein>
    <recommendedName>
        <fullName evidence="2">Fibronectin type-III domain-containing protein</fullName>
    </recommendedName>
</protein>
<dbReference type="GO" id="GO:0007156">
    <property type="term" value="P:homophilic cell adhesion via plasma membrane adhesion molecules"/>
    <property type="evidence" value="ECO:0007669"/>
    <property type="project" value="TreeGrafter"/>
</dbReference>
<dbReference type="InterPro" id="IPR003961">
    <property type="entry name" value="FN3_dom"/>
</dbReference>
<keyword evidence="4" id="KW-1185">Reference proteome</keyword>
<dbReference type="Pfam" id="PF00041">
    <property type="entry name" value="fn3"/>
    <property type="match status" value="2"/>
</dbReference>
<dbReference type="PROSITE" id="PS50853">
    <property type="entry name" value="FN3"/>
    <property type="match status" value="1"/>
</dbReference>
<name>A0A8J2NT17_9HEXA</name>
<evidence type="ECO:0000256" key="1">
    <source>
        <dbReference type="ARBA" id="ARBA00022737"/>
    </source>
</evidence>
<dbReference type="GO" id="GO:0007416">
    <property type="term" value="P:synapse assembly"/>
    <property type="evidence" value="ECO:0007669"/>
    <property type="project" value="TreeGrafter"/>
</dbReference>
<accession>A0A8J2NT17</accession>
<dbReference type="CDD" id="cd00063">
    <property type="entry name" value="FN3"/>
    <property type="match status" value="2"/>
</dbReference>
<evidence type="ECO:0000313" key="4">
    <source>
        <dbReference type="Proteomes" id="UP000708208"/>
    </source>
</evidence>
<dbReference type="OrthoDB" id="5982258at2759"/>
<dbReference type="AlphaFoldDB" id="A0A8J2NT17"/>
<proteinExistence type="predicted"/>
<dbReference type="PANTHER" id="PTHR13817">
    <property type="entry name" value="TITIN"/>
    <property type="match status" value="1"/>
</dbReference>
<evidence type="ECO:0000259" key="2">
    <source>
        <dbReference type="PROSITE" id="PS50853"/>
    </source>
</evidence>
<comment type="caution">
    <text evidence="3">The sequence shown here is derived from an EMBL/GenBank/DDBJ whole genome shotgun (WGS) entry which is preliminary data.</text>
</comment>
<gene>
    <name evidence="3" type="ORF">AFUS01_LOCUS6793</name>
</gene>
<dbReference type="InterPro" id="IPR050964">
    <property type="entry name" value="Striated_Muscle_Regulatory"/>
</dbReference>
<dbReference type="GO" id="GO:0045202">
    <property type="term" value="C:synapse"/>
    <property type="evidence" value="ECO:0007669"/>
    <property type="project" value="TreeGrafter"/>
</dbReference>
<reference evidence="3" key="1">
    <citation type="submission" date="2021-06" db="EMBL/GenBank/DDBJ databases">
        <authorList>
            <person name="Hodson N. C."/>
            <person name="Mongue J. A."/>
            <person name="Jaron S. K."/>
        </authorList>
    </citation>
    <scope>NUCLEOTIDE SEQUENCE</scope>
</reference>
<evidence type="ECO:0000313" key="3">
    <source>
        <dbReference type="EMBL" id="CAG7717332.1"/>
    </source>
</evidence>
<dbReference type="PANTHER" id="PTHR13817:SF166">
    <property type="entry name" value="NEURONAL IGCAM-RELATED"/>
    <property type="match status" value="1"/>
</dbReference>
<dbReference type="Proteomes" id="UP000708208">
    <property type="component" value="Unassembled WGS sequence"/>
</dbReference>
<dbReference type="EMBL" id="CAJVCH010044936">
    <property type="protein sequence ID" value="CAG7717332.1"/>
    <property type="molecule type" value="Genomic_DNA"/>
</dbReference>
<feature type="domain" description="Fibronectin type-III" evidence="2">
    <location>
        <begin position="1"/>
        <end position="65"/>
    </location>
</feature>
<keyword evidence="1" id="KW-0677">Repeat</keyword>
<sequence>MYVPGAKAQTWTEAEVEELAVPATQTTAIIPGLSPSTTYHLRVLAQNGMGFSRPSEIIQVTTSEEAPEGPPLDVHIEPLTSSKLRVSWSPPEKHLWHGNILGYYLGYREIGGALMTPPTGLAAGGFLQDNAPFFTSSSSPTGSSSHEIHGYHFKTVEGNFYFSWGQTFDAGVTMYHEQTSVGNVSWDCGLYLVDYLLNFK</sequence>
<organism evidence="3 4">
    <name type="scientific">Allacma fusca</name>
    <dbReference type="NCBI Taxonomy" id="39272"/>
    <lineage>
        <taxon>Eukaryota</taxon>
        <taxon>Metazoa</taxon>
        <taxon>Ecdysozoa</taxon>
        <taxon>Arthropoda</taxon>
        <taxon>Hexapoda</taxon>
        <taxon>Collembola</taxon>
        <taxon>Symphypleona</taxon>
        <taxon>Sminthuridae</taxon>
        <taxon>Allacma</taxon>
    </lineage>
</organism>